<sequence>MKHFLLEGEHLVPFSELSDLVPLHHAFLQKGYDDGVFLFSGPQIPAHGGFLAARAESRKALDTILAEEPFVKAGKMRFSRVTEFDAAQYQPILQDWFREPSGDA</sequence>
<accession>A0ABX3P7B8</accession>
<reference evidence="3 4" key="1">
    <citation type="journal article" date="2017" name="Antonie Van Leeuwenhoek">
        <title>Rhizobium rhizosphaerae sp. nov., a novel species isolated from rice rhizosphere.</title>
        <authorList>
            <person name="Zhao J.J."/>
            <person name="Zhang J."/>
            <person name="Zhang R.J."/>
            <person name="Zhang C.W."/>
            <person name="Yin H.Q."/>
            <person name="Zhang X.X."/>
        </authorList>
    </citation>
    <scope>NUCLEOTIDE SEQUENCE [LARGE SCALE GENOMIC DNA]</scope>
    <source>
        <strain evidence="3 4">RD15</strain>
    </source>
</reference>
<keyword evidence="4" id="KW-1185">Reference proteome</keyword>
<dbReference type="SUPFAM" id="SSF54909">
    <property type="entry name" value="Dimeric alpha+beta barrel"/>
    <property type="match status" value="1"/>
</dbReference>
<name>A0ABX3P7B8_9HYPH</name>
<dbReference type="PANTHER" id="PTHR37828:SF1">
    <property type="entry name" value="YCII-RELATED DOMAIN-CONTAINING PROTEIN"/>
    <property type="match status" value="1"/>
</dbReference>
<dbReference type="EMBL" id="MSPX01000041">
    <property type="protein sequence ID" value="OQP83243.1"/>
    <property type="molecule type" value="Genomic_DNA"/>
</dbReference>
<gene>
    <name evidence="3" type="ORF">BTR14_22650</name>
</gene>
<protein>
    <recommendedName>
        <fullName evidence="2">YCII-related domain-containing protein</fullName>
    </recommendedName>
</protein>
<dbReference type="PANTHER" id="PTHR37828">
    <property type="entry name" value="GSR2449 PROTEIN"/>
    <property type="match status" value="1"/>
</dbReference>
<evidence type="ECO:0000259" key="2">
    <source>
        <dbReference type="Pfam" id="PF03795"/>
    </source>
</evidence>
<dbReference type="Gene3D" id="3.30.70.1060">
    <property type="entry name" value="Dimeric alpha+beta barrel"/>
    <property type="match status" value="1"/>
</dbReference>
<dbReference type="RefSeq" id="WP_081177824.1">
    <property type="nucleotide sequence ID" value="NZ_MSPX01000041.1"/>
</dbReference>
<feature type="domain" description="YCII-related" evidence="2">
    <location>
        <begin position="15"/>
        <end position="84"/>
    </location>
</feature>
<proteinExistence type="inferred from homology"/>
<evidence type="ECO:0000256" key="1">
    <source>
        <dbReference type="ARBA" id="ARBA00007689"/>
    </source>
</evidence>
<dbReference type="Pfam" id="PF03795">
    <property type="entry name" value="YCII"/>
    <property type="match status" value="1"/>
</dbReference>
<comment type="similarity">
    <text evidence="1">Belongs to the YciI family.</text>
</comment>
<dbReference type="InterPro" id="IPR011008">
    <property type="entry name" value="Dimeric_a/b-barrel"/>
</dbReference>
<evidence type="ECO:0000313" key="4">
    <source>
        <dbReference type="Proteomes" id="UP000192652"/>
    </source>
</evidence>
<comment type="caution">
    <text evidence="3">The sequence shown here is derived from an EMBL/GenBank/DDBJ whole genome shotgun (WGS) entry which is preliminary data.</text>
</comment>
<evidence type="ECO:0000313" key="3">
    <source>
        <dbReference type="EMBL" id="OQP83243.1"/>
    </source>
</evidence>
<organism evidence="3 4">
    <name type="scientific">Xaviernesmea rhizosphaerae</name>
    <dbReference type="NCBI Taxonomy" id="1672749"/>
    <lineage>
        <taxon>Bacteria</taxon>
        <taxon>Pseudomonadati</taxon>
        <taxon>Pseudomonadota</taxon>
        <taxon>Alphaproteobacteria</taxon>
        <taxon>Hyphomicrobiales</taxon>
        <taxon>Rhizobiaceae</taxon>
        <taxon>Rhizobium/Agrobacterium group</taxon>
        <taxon>Xaviernesmea</taxon>
    </lineage>
</organism>
<dbReference type="InterPro" id="IPR005545">
    <property type="entry name" value="YCII"/>
</dbReference>
<dbReference type="Proteomes" id="UP000192652">
    <property type="component" value="Unassembled WGS sequence"/>
</dbReference>